<gene>
    <name evidence="10" type="ORF">KIPB_005569</name>
</gene>
<feature type="non-terminal residue" evidence="10">
    <location>
        <position position="1"/>
    </location>
</feature>
<feature type="transmembrane region" description="Helical" evidence="8">
    <location>
        <begin position="463"/>
        <end position="484"/>
    </location>
</feature>
<evidence type="ECO:0000313" key="10">
    <source>
        <dbReference type="EMBL" id="GIQ84127.1"/>
    </source>
</evidence>
<dbReference type="Gene3D" id="1.20.1640.10">
    <property type="entry name" value="Multidrug efflux transporter AcrB transmembrane domain"/>
    <property type="match status" value="2"/>
</dbReference>
<dbReference type="Pfam" id="PF03176">
    <property type="entry name" value="MMPL"/>
    <property type="match status" value="2"/>
</dbReference>
<feature type="transmembrane region" description="Helical" evidence="8">
    <location>
        <begin position="569"/>
        <end position="595"/>
    </location>
</feature>
<protein>
    <recommendedName>
        <fullName evidence="9">SSD domain-containing protein</fullName>
    </recommendedName>
</protein>
<evidence type="ECO:0000256" key="8">
    <source>
        <dbReference type="SAM" id="Phobius"/>
    </source>
</evidence>
<feature type="transmembrane region" description="Helical" evidence="8">
    <location>
        <begin position="85"/>
        <end position="111"/>
    </location>
</feature>
<evidence type="ECO:0000256" key="6">
    <source>
        <dbReference type="ARBA" id="ARBA00023136"/>
    </source>
</evidence>
<evidence type="ECO:0000259" key="9">
    <source>
        <dbReference type="PROSITE" id="PS50156"/>
    </source>
</evidence>
<keyword evidence="4 8" id="KW-0812">Transmembrane</keyword>
<evidence type="ECO:0000256" key="1">
    <source>
        <dbReference type="ARBA" id="ARBA00004651"/>
    </source>
</evidence>
<feature type="transmembrane region" description="Helical" evidence="8">
    <location>
        <begin position="356"/>
        <end position="376"/>
    </location>
</feature>
<keyword evidence="3" id="KW-1003">Cell membrane</keyword>
<proteinExistence type="inferred from homology"/>
<keyword evidence="6 8" id="KW-0472">Membrane</keyword>
<feature type="transmembrane region" description="Helical" evidence="8">
    <location>
        <begin position="433"/>
        <end position="456"/>
    </location>
</feature>
<sequence>IFDVAPFSPAVQCSVIMAMSVDYSLFLLSRFKREIQLDASLYKAMCHMIRYSGRTILTSGLTLAISFAGLMFFKVDMISTIGMCSAISLVVMIAVSTTLTPAVLAMAPRFFSTFRFNKAQRKQMSVTQVMQSLGAVMAQGGGEGIPSDDTPSATPTHAKTKWVWIPEACAPGTGEAEAELREQREEEQEEKERQTSMFFRFSAFIHKKWLSATIIGVAIAACLPLAYLVVVSPGIVWSVDMNQLLPKGGDSVETLNKFGENFSTGLMLPFYIVLEPTDPRPVSEASDVVFNQAMWDLQREIATQLLDSDEISDILTRGNIMGVSWAGVEVPLDMASKWYSGECPARPDKMKEMCNAYKYALSLTLSPVYSACTMMLSPNLPVDGVRVPQFSQITHAVLESDTVVSLSAAAGVTPVLSSMVLDEMDTVNYMGDVFPFMVVITSMAVMLVIVVSFAGVVPPLRLVVCLLILTCITFGTMIMSYQIFSDYDGAYWSVPFIIWPICMGLAADYDIFFYVAVREHRERGCTTVVAVRRALHSVGPTIIAAGVVMAAAFAALMTSSIPMLDEFGVLLLVDIVANDLLMVMLVTPAMISLLGESNWWPSSSKMPVLTEADKALEAELAIQGTKGSTSEPLLTSREEDTPQYITVN</sequence>
<feature type="transmembrane region" description="Helical" evidence="8">
    <location>
        <begin position="538"/>
        <end position="557"/>
    </location>
</feature>
<evidence type="ECO:0000256" key="2">
    <source>
        <dbReference type="ARBA" id="ARBA00010157"/>
    </source>
</evidence>
<evidence type="ECO:0000256" key="7">
    <source>
        <dbReference type="SAM" id="MobiDB-lite"/>
    </source>
</evidence>
<comment type="caution">
    <text evidence="10">The sequence shown here is derived from an EMBL/GenBank/DDBJ whole genome shotgun (WGS) entry which is preliminary data.</text>
</comment>
<dbReference type="AlphaFoldDB" id="A0A9K3CX73"/>
<dbReference type="Proteomes" id="UP000265618">
    <property type="component" value="Unassembled WGS sequence"/>
</dbReference>
<feature type="region of interest" description="Disordered" evidence="7">
    <location>
        <begin position="625"/>
        <end position="648"/>
    </location>
</feature>
<dbReference type="SUPFAM" id="SSF82866">
    <property type="entry name" value="Multidrug efflux transporter AcrB transmembrane domain"/>
    <property type="match status" value="2"/>
</dbReference>
<dbReference type="InterPro" id="IPR000731">
    <property type="entry name" value="SSD"/>
</dbReference>
<comment type="subcellular location">
    <subcellularLocation>
        <location evidence="1">Cell membrane</location>
        <topology evidence="1">Multi-pass membrane protein</topology>
    </subcellularLocation>
</comment>
<evidence type="ECO:0000256" key="4">
    <source>
        <dbReference type="ARBA" id="ARBA00022692"/>
    </source>
</evidence>
<feature type="transmembrane region" description="Helical" evidence="8">
    <location>
        <begin position="55"/>
        <end position="73"/>
    </location>
</feature>
<evidence type="ECO:0000313" key="11">
    <source>
        <dbReference type="Proteomes" id="UP000265618"/>
    </source>
</evidence>
<dbReference type="PANTHER" id="PTHR33406:SF6">
    <property type="entry name" value="MEMBRANE PROTEIN YDGH-RELATED"/>
    <property type="match status" value="1"/>
</dbReference>
<dbReference type="InterPro" id="IPR004869">
    <property type="entry name" value="MMPL_dom"/>
</dbReference>
<evidence type="ECO:0000256" key="5">
    <source>
        <dbReference type="ARBA" id="ARBA00022989"/>
    </source>
</evidence>
<organism evidence="10 11">
    <name type="scientific">Kipferlia bialata</name>
    <dbReference type="NCBI Taxonomy" id="797122"/>
    <lineage>
        <taxon>Eukaryota</taxon>
        <taxon>Metamonada</taxon>
        <taxon>Carpediemonas-like organisms</taxon>
        <taxon>Kipferlia</taxon>
    </lineage>
</organism>
<dbReference type="PANTHER" id="PTHR33406">
    <property type="entry name" value="MEMBRANE PROTEIN MJ1562-RELATED"/>
    <property type="match status" value="1"/>
</dbReference>
<dbReference type="GO" id="GO:0005886">
    <property type="term" value="C:plasma membrane"/>
    <property type="evidence" value="ECO:0007669"/>
    <property type="project" value="UniProtKB-SubCell"/>
</dbReference>
<reference evidence="10 11" key="1">
    <citation type="journal article" date="2018" name="PLoS ONE">
        <title>The draft genome of Kipferlia bialata reveals reductive genome evolution in fornicate parasites.</title>
        <authorList>
            <person name="Tanifuji G."/>
            <person name="Takabayashi S."/>
            <person name="Kume K."/>
            <person name="Takagi M."/>
            <person name="Nakayama T."/>
            <person name="Kamikawa R."/>
            <person name="Inagaki Y."/>
            <person name="Hashimoto T."/>
        </authorList>
    </citation>
    <scope>NUCLEOTIDE SEQUENCE [LARGE SCALE GENOMIC DNA]</scope>
    <source>
        <strain evidence="10">NY0173</strain>
    </source>
</reference>
<keyword evidence="5 8" id="KW-1133">Transmembrane helix</keyword>
<dbReference type="InterPro" id="IPR050545">
    <property type="entry name" value="Mycobact_MmpL"/>
</dbReference>
<evidence type="ECO:0000256" key="3">
    <source>
        <dbReference type="ARBA" id="ARBA00022475"/>
    </source>
</evidence>
<name>A0A9K3CX73_9EUKA</name>
<comment type="similarity">
    <text evidence="2">Belongs to the resistance-nodulation-cell division (RND) (TC 2.A.6) family. MmpL subfamily.</text>
</comment>
<accession>A0A9K3CX73</accession>
<keyword evidence="11" id="KW-1185">Reference proteome</keyword>
<dbReference type="PROSITE" id="PS50156">
    <property type="entry name" value="SSD"/>
    <property type="match status" value="1"/>
</dbReference>
<feature type="domain" description="SSD" evidence="9">
    <location>
        <begin position="1"/>
        <end position="106"/>
    </location>
</feature>
<feature type="transmembrane region" description="Helical" evidence="8">
    <location>
        <begin position="209"/>
        <end position="238"/>
    </location>
</feature>
<dbReference type="EMBL" id="BDIP01001316">
    <property type="protein sequence ID" value="GIQ84127.1"/>
    <property type="molecule type" value="Genomic_DNA"/>
</dbReference>
<dbReference type="OrthoDB" id="438641at2759"/>
<feature type="transmembrane region" description="Helical" evidence="8">
    <location>
        <begin position="496"/>
        <end position="517"/>
    </location>
</feature>